<reference evidence="1 2" key="1">
    <citation type="journal article" date="2018" name="Nat. Ecol. Evol.">
        <title>Pezizomycetes genomes reveal the molecular basis of ectomycorrhizal truffle lifestyle.</title>
        <authorList>
            <person name="Murat C."/>
            <person name="Payen T."/>
            <person name="Noel B."/>
            <person name="Kuo A."/>
            <person name="Morin E."/>
            <person name="Chen J."/>
            <person name="Kohler A."/>
            <person name="Krizsan K."/>
            <person name="Balestrini R."/>
            <person name="Da Silva C."/>
            <person name="Montanini B."/>
            <person name="Hainaut M."/>
            <person name="Levati E."/>
            <person name="Barry K.W."/>
            <person name="Belfiori B."/>
            <person name="Cichocki N."/>
            <person name="Clum A."/>
            <person name="Dockter R.B."/>
            <person name="Fauchery L."/>
            <person name="Guy J."/>
            <person name="Iotti M."/>
            <person name="Le Tacon F."/>
            <person name="Lindquist E.A."/>
            <person name="Lipzen A."/>
            <person name="Malagnac F."/>
            <person name="Mello A."/>
            <person name="Molinier V."/>
            <person name="Miyauchi S."/>
            <person name="Poulain J."/>
            <person name="Riccioni C."/>
            <person name="Rubini A."/>
            <person name="Sitrit Y."/>
            <person name="Splivallo R."/>
            <person name="Traeger S."/>
            <person name="Wang M."/>
            <person name="Zifcakova L."/>
            <person name="Wipf D."/>
            <person name="Zambonelli A."/>
            <person name="Paolocci F."/>
            <person name="Nowrousian M."/>
            <person name="Ottonello S."/>
            <person name="Baldrian P."/>
            <person name="Spatafora J.W."/>
            <person name="Henrissat B."/>
            <person name="Nagy L.G."/>
            <person name="Aury J.M."/>
            <person name="Wincker P."/>
            <person name="Grigoriev I.V."/>
            <person name="Bonfante P."/>
            <person name="Martin F.M."/>
        </authorList>
    </citation>
    <scope>NUCLEOTIDE SEQUENCE [LARGE SCALE GENOMIC DNA]</scope>
    <source>
        <strain evidence="1 2">ATCC MYA-4762</strain>
    </source>
</reference>
<name>A0A3N4MM87_9PEZI</name>
<evidence type="ECO:0000313" key="1">
    <source>
        <dbReference type="EMBL" id="RPB29155.1"/>
    </source>
</evidence>
<accession>A0A3N4MM87</accession>
<organism evidence="1 2">
    <name type="scientific">Terfezia boudieri ATCC MYA-4762</name>
    <dbReference type="NCBI Taxonomy" id="1051890"/>
    <lineage>
        <taxon>Eukaryota</taxon>
        <taxon>Fungi</taxon>
        <taxon>Dikarya</taxon>
        <taxon>Ascomycota</taxon>
        <taxon>Pezizomycotina</taxon>
        <taxon>Pezizomycetes</taxon>
        <taxon>Pezizales</taxon>
        <taxon>Pezizaceae</taxon>
        <taxon>Terfezia</taxon>
    </lineage>
</organism>
<gene>
    <name evidence="1" type="ORF">L211DRAFT_260259</name>
</gene>
<keyword evidence="2" id="KW-1185">Reference proteome</keyword>
<dbReference type="InParanoid" id="A0A3N4MM87"/>
<proteinExistence type="predicted"/>
<sequence length="60" mass="6454">MGNVADLYGSNKLSILLSIPFIIREEGDELLTTQACTSSFEGLEVIFPEFSPCSISAVSL</sequence>
<evidence type="ECO:0000313" key="2">
    <source>
        <dbReference type="Proteomes" id="UP000267821"/>
    </source>
</evidence>
<dbReference type="EMBL" id="ML121528">
    <property type="protein sequence ID" value="RPB29155.1"/>
    <property type="molecule type" value="Genomic_DNA"/>
</dbReference>
<protein>
    <submittedName>
        <fullName evidence="1">Uncharacterized protein</fullName>
    </submittedName>
</protein>
<dbReference type="Proteomes" id="UP000267821">
    <property type="component" value="Unassembled WGS sequence"/>
</dbReference>
<dbReference type="AlphaFoldDB" id="A0A3N4MM87"/>